<dbReference type="EMBL" id="RZUI01000001">
    <property type="protein sequence ID" value="KAA8832064.1"/>
    <property type="molecule type" value="Genomic_DNA"/>
</dbReference>
<dbReference type="RefSeq" id="WP_150380481.1">
    <property type="nucleotide sequence ID" value="NZ_RZUI01000001.1"/>
</dbReference>
<dbReference type="OrthoDB" id="3233701at2"/>
<evidence type="ECO:0000313" key="1">
    <source>
        <dbReference type="EMBL" id="KAA8832064.1"/>
    </source>
</evidence>
<gene>
    <name evidence="1" type="ORF">EMO89_00640</name>
</gene>
<name>A0A5M9ZWS3_9BIFI</name>
<proteinExistence type="predicted"/>
<evidence type="ECO:0000313" key="2">
    <source>
        <dbReference type="Proteomes" id="UP000412028"/>
    </source>
</evidence>
<sequence length="99" mass="11249">MCYGEVLSAQCGFFVSAPRKKDFMNILAELHYIGHNTAAVADLLSNIDDDMLMDTFNALDPAEDTFFRNIAGVEMMRRNLPIDGKDDIIIEKMWPDDMQ</sequence>
<dbReference type="AlphaFoldDB" id="A0A5M9ZWS3"/>
<reference evidence="1 2" key="1">
    <citation type="journal article" date="2019" name="Syst. Appl. Microbiol.">
        <title>Characterization of Bifidobacterium species in feaces of the Egyptian fruit bat: Description of B. vespertilionis sp. nov. and B. rousetti sp. nov.</title>
        <authorList>
            <person name="Modesto M."/>
            <person name="Satti M."/>
            <person name="Watanabe K."/>
            <person name="Puglisi E."/>
            <person name="Morelli L."/>
            <person name="Huang C.-H."/>
            <person name="Liou J.-S."/>
            <person name="Miyashita M."/>
            <person name="Tamura T."/>
            <person name="Saito S."/>
            <person name="Mori K."/>
            <person name="Huang L."/>
            <person name="Sciavilla P."/>
            <person name="Sandri C."/>
            <person name="Spiezio C."/>
            <person name="Vitali F."/>
            <person name="Cavalieri D."/>
            <person name="Perpetuini G."/>
            <person name="Tofalo R."/>
            <person name="Bonetti A."/>
            <person name="Arita M."/>
            <person name="Mattarelli P."/>
        </authorList>
    </citation>
    <scope>NUCLEOTIDE SEQUENCE [LARGE SCALE GENOMIC DNA]</scope>
    <source>
        <strain evidence="1 2">RST7</strain>
    </source>
</reference>
<dbReference type="Proteomes" id="UP000412028">
    <property type="component" value="Unassembled WGS sequence"/>
</dbReference>
<organism evidence="1 2">
    <name type="scientific">Bifidobacterium tissieri</name>
    <dbReference type="NCBI Taxonomy" id="1630162"/>
    <lineage>
        <taxon>Bacteria</taxon>
        <taxon>Bacillati</taxon>
        <taxon>Actinomycetota</taxon>
        <taxon>Actinomycetes</taxon>
        <taxon>Bifidobacteriales</taxon>
        <taxon>Bifidobacteriaceae</taxon>
        <taxon>Bifidobacterium</taxon>
    </lineage>
</organism>
<protein>
    <submittedName>
        <fullName evidence="1">Uncharacterized protein</fullName>
    </submittedName>
</protein>
<comment type="caution">
    <text evidence="1">The sequence shown here is derived from an EMBL/GenBank/DDBJ whole genome shotgun (WGS) entry which is preliminary data.</text>
</comment>
<accession>A0A5M9ZWS3</accession>